<reference evidence="5 6" key="1">
    <citation type="submission" date="2024-01" db="EMBL/GenBank/DDBJ databases">
        <title>A draft genome for the cacao thread blight pathogen Marasmiellus scandens.</title>
        <authorList>
            <person name="Baruah I.K."/>
            <person name="Leung J."/>
            <person name="Bukari Y."/>
            <person name="Amoako-Attah I."/>
            <person name="Meinhardt L.W."/>
            <person name="Bailey B.A."/>
            <person name="Cohen S.P."/>
        </authorList>
    </citation>
    <scope>NUCLEOTIDE SEQUENCE [LARGE SCALE GENOMIC DNA]</scope>
    <source>
        <strain evidence="5 6">GH-19</strain>
    </source>
</reference>
<dbReference type="Pfam" id="PF20147">
    <property type="entry name" value="Crinkler"/>
    <property type="match status" value="1"/>
</dbReference>
<sequence length="136" mass="15021">MNRSPSLAILSTVTLFPVRIPGSHTVGELKEKIKEKNSDDLKGPNAHKLDLFKVSIPSEDDLVQELNDAVDCFDPLDPIAKLLTIFPDEPPDGIIHIAAKPSTIVSLLRLVHLPLFTYSYRQLTLSSFAIQSDDTT</sequence>
<evidence type="ECO:0000259" key="4">
    <source>
        <dbReference type="Pfam" id="PF20147"/>
    </source>
</evidence>
<feature type="domain" description="Crinkler effector protein N-terminal" evidence="4">
    <location>
        <begin position="14"/>
        <end position="97"/>
    </location>
</feature>
<dbReference type="InterPro" id="IPR045379">
    <property type="entry name" value="Crinkler_N"/>
</dbReference>
<evidence type="ECO:0000256" key="1">
    <source>
        <dbReference type="ARBA" id="ARBA00004340"/>
    </source>
</evidence>
<comment type="subcellular location">
    <subcellularLocation>
        <location evidence="1">Host cell</location>
    </subcellularLocation>
    <subcellularLocation>
        <location evidence="2">Secreted</location>
    </subcellularLocation>
</comment>
<comment type="caution">
    <text evidence="5">The sequence shown here is derived from an EMBL/GenBank/DDBJ whole genome shotgun (WGS) entry which is preliminary data.</text>
</comment>
<proteinExistence type="predicted"/>
<keyword evidence="6" id="KW-1185">Reference proteome</keyword>
<protein>
    <recommendedName>
        <fullName evidence="4">Crinkler effector protein N-terminal domain-containing protein</fullName>
    </recommendedName>
</protein>
<evidence type="ECO:0000256" key="2">
    <source>
        <dbReference type="ARBA" id="ARBA00004613"/>
    </source>
</evidence>
<keyword evidence="3" id="KW-0964">Secreted</keyword>
<evidence type="ECO:0000313" key="5">
    <source>
        <dbReference type="EMBL" id="KAK7438249.1"/>
    </source>
</evidence>
<accession>A0ABR1IUI6</accession>
<evidence type="ECO:0000256" key="3">
    <source>
        <dbReference type="ARBA" id="ARBA00022525"/>
    </source>
</evidence>
<gene>
    <name evidence="5" type="ORF">VKT23_018180</name>
</gene>
<name>A0ABR1IUI6_9AGAR</name>
<evidence type="ECO:0000313" key="6">
    <source>
        <dbReference type="Proteomes" id="UP001498398"/>
    </source>
</evidence>
<organism evidence="5 6">
    <name type="scientific">Marasmiellus scandens</name>
    <dbReference type="NCBI Taxonomy" id="2682957"/>
    <lineage>
        <taxon>Eukaryota</taxon>
        <taxon>Fungi</taxon>
        <taxon>Dikarya</taxon>
        <taxon>Basidiomycota</taxon>
        <taxon>Agaricomycotina</taxon>
        <taxon>Agaricomycetes</taxon>
        <taxon>Agaricomycetidae</taxon>
        <taxon>Agaricales</taxon>
        <taxon>Marasmiineae</taxon>
        <taxon>Omphalotaceae</taxon>
        <taxon>Marasmiellus</taxon>
    </lineage>
</organism>
<dbReference type="EMBL" id="JBANRG010000080">
    <property type="protein sequence ID" value="KAK7438249.1"/>
    <property type="molecule type" value="Genomic_DNA"/>
</dbReference>
<dbReference type="Proteomes" id="UP001498398">
    <property type="component" value="Unassembled WGS sequence"/>
</dbReference>